<evidence type="ECO:0000259" key="1">
    <source>
        <dbReference type="PROSITE" id="PS50097"/>
    </source>
</evidence>
<dbReference type="Pfam" id="PF00651">
    <property type="entry name" value="BTB"/>
    <property type="match status" value="1"/>
</dbReference>
<dbReference type="CDD" id="cd18186">
    <property type="entry name" value="BTB_POZ_ZBTB_KLHL-like"/>
    <property type="match status" value="1"/>
</dbReference>
<feature type="domain" description="BTB" evidence="1">
    <location>
        <begin position="26"/>
        <end position="95"/>
    </location>
</feature>
<dbReference type="AlphaFoldDB" id="A0A8K0RFW3"/>
<comment type="caution">
    <text evidence="2">The sequence shown here is derived from an EMBL/GenBank/DDBJ whole genome shotgun (WGS) entry which is preliminary data.</text>
</comment>
<dbReference type="PANTHER" id="PTHR47843">
    <property type="entry name" value="BTB DOMAIN-CONTAINING PROTEIN-RELATED"/>
    <property type="match status" value="1"/>
</dbReference>
<dbReference type="EMBL" id="JAGMVJ010000001">
    <property type="protein sequence ID" value="KAH7094573.1"/>
    <property type="molecule type" value="Genomic_DNA"/>
</dbReference>
<dbReference type="Proteomes" id="UP000813461">
    <property type="component" value="Unassembled WGS sequence"/>
</dbReference>
<dbReference type="InterPro" id="IPR011333">
    <property type="entry name" value="SKP1/BTB/POZ_sf"/>
</dbReference>
<protein>
    <recommendedName>
        <fullName evidence="1">BTB domain-containing protein</fullName>
    </recommendedName>
</protein>
<dbReference type="PANTHER" id="PTHR47843:SF2">
    <property type="entry name" value="BTB DOMAIN-CONTAINING PROTEIN"/>
    <property type="match status" value="1"/>
</dbReference>
<evidence type="ECO:0000313" key="2">
    <source>
        <dbReference type="EMBL" id="KAH7094573.1"/>
    </source>
</evidence>
<accession>A0A8K0RFW3</accession>
<dbReference type="Gene3D" id="3.30.710.10">
    <property type="entry name" value="Potassium Channel Kv1.1, Chain A"/>
    <property type="match status" value="1"/>
</dbReference>
<dbReference type="InterPro" id="IPR000210">
    <property type="entry name" value="BTB/POZ_dom"/>
</dbReference>
<dbReference type="PROSITE" id="PS50097">
    <property type="entry name" value="BTB"/>
    <property type="match status" value="1"/>
</dbReference>
<proteinExistence type="predicted"/>
<dbReference type="SUPFAM" id="SSF54695">
    <property type="entry name" value="POZ domain"/>
    <property type="match status" value="1"/>
</dbReference>
<name>A0A8K0RFW3_9PLEO</name>
<organism evidence="2 3">
    <name type="scientific">Paraphoma chrysanthemicola</name>
    <dbReference type="NCBI Taxonomy" id="798071"/>
    <lineage>
        <taxon>Eukaryota</taxon>
        <taxon>Fungi</taxon>
        <taxon>Dikarya</taxon>
        <taxon>Ascomycota</taxon>
        <taxon>Pezizomycotina</taxon>
        <taxon>Dothideomycetes</taxon>
        <taxon>Pleosporomycetidae</taxon>
        <taxon>Pleosporales</taxon>
        <taxon>Pleosporineae</taxon>
        <taxon>Phaeosphaeriaceae</taxon>
        <taxon>Paraphoma</taxon>
    </lineage>
</organism>
<gene>
    <name evidence="2" type="ORF">FB567DRAFT_6647</name>
</gene>
<sequence>MATKKKKTGKTLGPAKLPLSTITKEPMVLVEVGPKHEKHYIHKALLVHHSDYFRKALQGPWKEAHSGKVVLEDVESAIFNIFEHWLYFGSLPSSTDTESAVSEWREITQQLLHHDAESVILWCIQAYALGERFQAPKLCDALIDVCVTLDVDFVDFDCDNILPTIEFAFANIPKDHPILHFLVNRFCEAWEENEDCEWDLEAQDKFPNEFKKRVTRRLSEMLRAAKNNKKEPKRCYHQHASDVEKKACSRAHMVYNELRDYGYFE</sequence>
<keyword evidence="3" id="KW-1185">Reference proteome</keyword>
<reference evidence="2" key="1">
    <citation type="journal article" date="2021" name="Nat. Commun.">
        <title>Genetic determinants of endophytism in the Arabidopsis root mycobiome.</title>
        <authorList>
            <person name="Mesny F."/>
            <person name="Miyauchi S."/>
            <person name="Thiergart T."/>
            <person name="Pickel B."/>
            <person name="Atanasova L."/>
            <person name="Karlsson M."/>
            <person name="Huettel B."/>
            <person name="Barry K.W."/>
            <person name="Haridas S."/>
            <person name="Chen C."/>
            <person name="Bauer D."/>
            <person name="Andreopoulos W."/>
            <person name="Pangilinan J."/>
            <person name="LaButti K."/>
            <person name="Riley R."/>
            <person name="Lipzen A."/>
            <person name="Clum A."/>
            <person name="Drula E."/>
            <person name="Henrissat B."/>
            <person name="Kohler A."/>
            <person name="Grigoriev I.V."/>
            <person name="Martin F.M."/>
            <person name="Hacquard S."/>
        </authorList>
    </citation>
    <scope>NUCLEOTIDE SEQUENCE</scope>
    <source>
        <strain evidence="2">MPI-SDFR-AT-0120</strain>
    </source>
</reference>
<evidence type="ECO:0000313" key="3">
    <source>
        <dbReference type="Proteomes" id="UP000813461"/>
    </source>
</evidence>
<dbReference type="OrthoDB" id="194443at2759"/>